<dbReference type="OrthoDB" id="9773293at2"/>
<accession>K0NQT5</accession>
<sequence>MSLPLHAWGQEKGADLFPNSQLHIYSDAGYMSIFQNASDFAARTVKFLQA</sequence>
<evidence type="ECO:0000313" key="2">
    <source>
        <dbReference type="Proteomes" id="UP000009325"/>
    </source>
</evidence>
<gene>
    <name evidence="1" type="ORF">BN146_03545</name>
</gene>
<protein>
    <submittedName>
        <fullName evidence="1">Uncharacterized protein</fullName>
    </submittedName>
</protein>
<dbReference type="RefSeq" id="WP_009557843.1">
    <property type="nucleotide sequence ID" value="NZ_CALZ01000068.1"/>
</dbReference>
<proteinExistence type="predicted"/>
<evidence type="ECO:0000313" key="1">
    <source>
        <dbReference type="EMBL" id="CCK83338.1"/>
    </source>
</evidence>
<reference evidence="1 2" key="1">
    <citation type="submission" date="2012-08" db="EMBL/GenBank/DDBJ databases">
        <title>Draft Genome Sequences of Lactobacillus equicursoris CIP 110162T, isolated from thoroughbred racehorse feces and Lactobacillus sp. CRBIP 24.137 isolated from urine of human.</title>
        <authorList>
            <person name="Cousin S."/>
            <person name="Loux V."/>
            <person name="Ma L."/>
            <person name="Creno S."/>
            <person name="Clermont D."/>
            <person name="Bizet C."/>
            <person name="Bouchier C."/>
        </authorList>
    </citation>
    <scope>NUCLEOTIDE SEQUENCE [LARGE SCALE GENOMIC DNA]</scope>
    <source>
        <strain evidence="1 2">66c</strain>
    </source>
</reference>
<dbReference type="Proteomes" id="UP000009325">
    <property type="component" value="Unassembled WGS sequence"/>
</dbReference>
<dbReference type="EMBL" id="CALZ01000068">
    <property type="protein sequence ID" value="CCK83338.1"/>
    <property type="molecule type" value="Genomic_DNA"/>
</dbReference>
<comment type="caution">
    <text evidence="1">The sequence shown here is derived from an EMBL/GenBank/DDBJ whole genome shotgun (WGS) entry which is preliminary data.</text>
</comment>
<organism evidence="1 2">
    <name type="scientific">Lactobacillus equicursoris 66c</name>
    <dbReference type="NCBI Taxonomy" id="872326"/>
    <lineage>
        <taxon>Bacteria</taxon>
        <taxon>Bacillati</taxon>
        <taxon>Bacillota</taxon>
        <taxon>Bacilli</taxon>
        <taxon>Lactobacillales</taxon>
        <taxon>Lactobacillaceae</taxon>
        <taxon>Lactobacillus</taxon>
    </lineage>
</organism>
<dbReference type="AlphaFoldDB" id="K0NQT5"/>
<name>K0NQT5_9LACO</name>